<dbReference type="PANTHER" id="PTHR43877">
    <property type="entry name" value="AMINOALKYLPHOSPHONATE N-ACETYLTRANSFERASE-RELATED-RELATED"/>
    <property type="match status" value="1"/>
</dbReference>
<evidence type="ECO:0000313" key="6">
    <source>
        <dbReference type="Proteomes" id="UP000295361"/>
    </source>
</evidence>
<evidence type="ECO:0000313" key="5">
    <source>
        <dbReference type="EMBL" id="TDP71570.1"/>
    </source>
</evidence>
<proteinExistence type="predicted"/>
<dbReference type="InParanoid" id="A0A4R6QN61"/>
<dbReference type="EMBL" id="SNXS01000003">
    <property type="protein sequence ID" value="TDP71570.1"/>
    <property type="molecule type" value="Genomic_DNA"/>
</dbReference>
<keyword evidence="2" id="KW-0012">Acyltransferase</keyword>
<dbReference type="Pfam" id="PF00583">
    <property type="entry name" value="Acetyltransf_1"/>
    <property type="match status" value="1"/>
</dbReference>
<evidence type="ECO:0000256" key="2">
    <source>
        <dbReference type="ARBA" id="ARBA00023315"/>
    </source>
</evidence>
<dbReference type="GO" id="GO:0016747">
    <property type="term" value="F:acyltransferase activity, transferring groups other than amino-acyl groups"/>
    <property type="evidence" value="ECO:0007669"/>
    <property type="project" value="InterPro"/>
</dbReference>
<accession>A0A4R6QN61</accession>
<sequence>MTFSIRRCLPSDAAAITRMNGDDRVYPGLLQLPYASEARWKAVLEGNEVPGNIDLVLVAEMKGEVVSCAGLHGVGKALRRRHAMSLGIAVLPEAQGQGVGKAMMEALTDYADNWGQVLRIELTVYADNARAIRLYERSGFEHEGRHRAYALRQGQYVDTLSMARLHPNPPQLPAAKASPARQ</sequence>
<gene>
    <name evidence="5" type="ORF">DES47_103551</name>
</gene>
<name>A0A4R6QN61_9BURK</name>
<reference evidence="5 6" key="1">
    <citation type="submission" date="2019-03" db="EMBL/GenBank/DDBJ databases">
        <title>Genomic Encyclopedia of Type Strains, Phase IV (KMG-IV): sequencing the most valuable type-strain genomes for metagenomic binning, comparative biology and taxonomic classification.</title>
        <authorList>
            <person name="Goeker M."/>
        </authorList>
    </citation>
    <scope>NUCLEOTIDE SEQUENCE [LARGE SCALE GENOMIC DNA]</scope>
    <source>
        <strain evidence="5 6">DSM 16998</strain>
    </source>
</reference>
<comment type="caution">
    <text evidence="5">The sequence shown here is derived from an EMBL/GenBank/DDBJ whole genome shotgun (WGS) entry which is preliminary data.</text>
</comment>
<dbReference type="InterPro" id="IPR016181">
    <property type="entry name" value="Acyl_CoA_acyltransferase"/>
</dbReference>
<feature type="region of interest" description="Disordered" evidence="3">
    <location>
        <begin position="163"/>
        <end position="182"/>
    </location>
</feature>
<protein>
    <submittedName>
        <fullName evidence="5">Putative acetyltransferase</fullName>
    </submittedName>
</protein>
<dbReference type="CDD" id="cd04301">
    <property type="entry name" value="NAT_SF"/>
    <property type="match status" value="1"/>
</dbReference>
<dbReference type="Proteomes" id="UP000295361">
    <property type="component" value="Unassembled WGS sequence"/>
</dbReference>
<dbReference type="OrthoDB" id="336415at2"/>
<evidence type="ECO:0000259" key="4">
    <source>
        <dbReference type="PROSITE" id="PS51186"/>
    </source>
</evidence>
<organism evidence="5 6">
    <name type="scientific">Roseateles toxinivorans</name>
    <dbReference type="NCBI Taxonomy" id="270368"/>
    <lineage>
        <taxon>Bacteria</taxon>
        <taxon>Pseudomonadati</taxon>
        <taxon>Pseudomonadota</taxon>
        <taxon>Betaproteobacteria</taxon>
        <taxon>Burkholderiales</taxon>
        <taxon>Sphaerotilaceae</taxon>
        <taxon>Roseateles</taxon>
    </lineage>
</organism>
<keyword evidence="1 5" id="KW-0808">Transferase</keyword>
<feature type="domain" description="N-acetyltransferase" evidence="4">
    <location>
        <begin position="3"/>
        <end position="167"/>
    </location>
</feature>
<dbReference type="SUPFAM" id="SSF55729">
    <property type="entry name" value="Acyl-CoA N-acyltransferases (Nat)"/>
    <property type="match status" value="1"/>
</dbReference>
<evidence type="ECO:0000256" key="3">
    <source>
        <dbReference type="SAM" id="MobiDB-lite"/>
    </source>
</evidence>
<dbReference type="InterPro" id="IPR050832">
    <property type="entry name" value="Bact_Acetyltransf"/>
</dbReference>
<keyword evidence="6" id="KW-1185">Reference proteome</keyword>
<dbReference type="PROSITE" id="PS51186">
    <property type="entry name" value="GNAT"/>
    <property type="match status" value="1"/>
</dbReference>
<dbReference type="FunCoup" id="A0A4R6QN61">
    <property type="interactions" value="160"/>
</dbReference>
<evidence type="ECO:0000256" key="1">
    <source>
        <dbReference type="ARBA" id="ARBA00022679"/>
    </source>
</evidence>
<dbReference type="RefSeq" id="WP_133701339.1">
    <property type="nucleotide sequence ID" value="NZ_SNXS01000003.1"/>
</dbReference>
<dbReference type="AlphaFoldDB" id="A0A4R6QN61"/>
<dbReference type="Gene3D" id="3.40.630.30">
    <property type="match status" value="1"/>
</dbReference>
<dbReference type="PANTHER" id="PTHR43877:SF2">
    <property type="entry name" value="AMINOALKYLPHOSPHONATE N-ACETYLTRANSFERASE-RELATED"/>
    <property type="match status" value="1"/>
</dbReference>
<dbReference type="InterPro" id="IPR000182">
    <property type="entry name" value="GNAT_dom"/>
</dbReference>